<keyword evidence="9" id="KW-0479">Metal-binding</keyword>
<protein>
    <recommendedName>
        <fullName evidence="5">Oxygen sensor histidine kinase NreB</fullName>
        <ecNumber evidence="4">2.7.13.3</ecNumber>
    </recommendedName>
    <alternativeName>
        <fullName evidence="15">Nitrogen regulation protein B</fullName>
    </alternativeName>
</protein>
<sequence length="658" mass="68735">MEVNDGVKRASLADGRRFIKVPDLLARLSRLAAARARPGRGAAERAARLISSLPFPLSADAAARPNPYAGRIMEPMPLPSFPPATPPWEPTRREGPLADLLDPRTYRTALYVGLSLPVGGLVFALLTSGLLTGVVTLFLLIGVPLLLATLWLVPALADVQRWLAGLLGVRFSRRTPPAVFAGVLPWLRATLADGMTYRALMFHLLQFPLAVLSWLVLGTLLAASLAALTVPWWNVTVPVTWNGGRVVFAGTALLGVMLAGAGGLLVTAGVLNLLGRVWAWLAFALLAVGRAEASAQREVVALRRAAGRVALGDDLEATLADLAGQARAASTARAVALVAPDGTRHAASVTSGAFLEHPALRGVVASPPPGGADVGYVEGGCLLATLPVVAGGTGGGTLRALYLPGTAPGQEELAFLLSIADHAGTALHAAELIRRASEKAGEQERARLARELHDSVAQALYGITLGAKTARATLERDAERTRASLDYTIRLAEGGVSEMKALLFSLRPDALEEGGLVAALTQNAHALEARHGLTVHASLKVEPPLTPAAQAAAYRVAQEALHNTVKHARATAVWLGVRQEGTRVLVEVRDDGRGFDPAALRGGTLGQRSMRERAQGVGGTLTVQSTPGKGTVVTLTLPAAEQTATPQATAPERDEVGA</sequence>
<dbReference type="CDD" id="cd16917">
    <property type="entry name" value="HATPase_UhpB-NarQ-NarX-like"/>
    <property type="match status" value="1"/>
</dbReference>
<evidence type="ECO:0000256" key="7">
    <source>
        <dbReference type="ARBA" id="ARBA00022490"/>
    </source>
</evidence>
<dbReference type="Pfam" id="PF13796">
    <property type="entry name" value="Sensor"/>
    <property type="match status" value="1"/>
</dbReference>
<evidence type="ECO:0000256" key="12">
    <source>
        <dbReference type="ARBA" id="ARBA00023012"/>
    </source>
</evidence>
<keyword evidence="6" id="KW-0004">4Fe-4S</keyword>
<evidence type="ECO:0000256" key="15">
    <source>
        <dbReference type="ARBA" id="ARBA00030800"/>
    </source>
</evidence>
<keyword evidence="8" id="KW-0808">Transferase</keyword>
<keyword evidence="13" id="KW-0411">Iron-sulfur</keyword>
<comment type="catalytic activity">
    <reaction evidence="1">
        <text>ATP + protein L-histidine = ADP + protein N-phospho-L-histidine.</text>
        <dbReference type="EC" id="2.7.13.3"/>
    </reaction>
</comment>
<keyword evidence="20" id="KW-1185">Reference proteome</keyword>
<dbReference type="PANTHER" id="PTHR24421">
    <property type="entry name" value="NITRATE/NITRITE SENSOR PROTEIN NARX-RELATED"/>
    <property type="match status" value="1"/>
</dbReference>
<evidence type="ECO:0000313" key="20">
    <source>
        <dbReference type="Proteomes" id="UP000192582"/>
    </source>
</evidence>
<dbReference type="Pfam" id="PF02518">
    <property type="entry name" value="HATPase_c"/>
    <property type="match status" value="1"/>
</dbReference>
<dbReference type="InterPro" id="IPR050482">
    <property type="entry name" value="Sensor_HK_TwoCompSys"/>
</dbReference>
<dbReference type="InterPro" id="IPR025828">
    <property type="entry name" value="Put_sensor_dom"/>
</dbReference>
<keyword evidence="11" id="KW-0408">Iron</keyword>
<dbReference type="Gene3D" id="1.20.5.1930">
    <property type="match status" value="1"/>
</dbReference>
<feature type="transmembrane region" description="Helical" evidence="17">
    <location>
        <begin position="178"/>
        <end position="200"/>
    </location>
</feature>
<evidence type="ECO:0000256" key="16">
    <source>
        <dbReference type="SAM" id="MobiDB-lite"/>
    </source>
</evidence>
<dbReference type="SMART" id="SM00387">
    <property type="entry name" value="HATPase_c"/>
    <property type="match status" value="1"/>
</dbReference>
<evidence type="ECO:0000256" key="3">
    <source>
        <dbReference type="ARBA" id="ARBA00004496"/>
    </source>
</evidence>
<proteinExistence type="predicted"/>
<evidence type="ECO:0000256" key="13">
    <source>
        <dbReference type="ARBA" id="ARBA00023014"/>
    </source>
</evidence>
<dbReference type="InterPro" id="IPR036890">
    <property type="entry name" value="HATPase_C_sf"/>
</dbReference>
<comment type="subcellular location">
    <subcellularLocation>
        <location evidence="3">Cytoplasm</location>
    </subcellularLocation>
</comment>
<comment type="cofactor">
    <cofactor evidence="2">
        <name>[4Fe-4S] cluster</name>
        <dbReference type="ChEBI" id="CHEBI:49883"/>
    </cofactor>
</comment>
<feature type="domain" description="Histidine kinase" evidence="18">
    <location>
        <begin position="555"/>
        <end position="641"/>
    </location>
</feature>
<dbReference type="GO" id="GO:0046983">
    <property type="term" value="F:protein dimerization activity"/>
    <property type="evidence" value="ECO:0007669"/>
    <property type="project" value="InterPro"/>
</dbReference>
<dbReference type="EC" id="2.7.13.3" evidence="4"/>
<dbReference type="InterPro" id="IPR004358">
    <property type="entry name" value="Sig_transdc_His_kin-like_C"/>
</dbReference>
<keyword evidence="10 19" id="KW-0418">Kinase</keyword>
<organism evidence="19 20">
    <name type="scientific">Deinococcus hopiensis KR-140</name>
    <dbReference type="NCBI Taxonomy" id="695939"/>
    <lineage>
        <taxon>Bacteria</taxon>
        <taxon>Thermotogati</taxon>
        <taxon>Deinococcota</taxon>
        <taxon>Deinococci</taxon>
        <taxon>Deinococcales</taxon>
        <taxon>Deinococcaceae</taxon>
        <taxon>Deinococcus</taxon>
    </lineage>
</organism>
<keyword evidence="7" id="KW-0963">Cytoplasm</keyword>
<reference evidence="19 20" key="1">
    <citation type="submission" date="2017-04" db="EMBL/GenBank/DDBJ databases">
        <authorList>
            <person name="Afonso C.L."/>
            <person name="Miller P.J."/>
            <person name="Scott M.A."/>
            <person name="Spackman E."/>
            <person name="Goraichik I."/>
            <person name="Dimitrov K.M."/>
            <person name="Suarez D.L."/>
            <person name="Swayne D.E."/>
        </authorList>
    </citation>
    <scope>NUCLEOTIDE SEQUENCE [LARGE SCALE GENOMIC DNA]</scope>
    <source>
        <strain evidence="19 20">KR-140</strain>
    </source>
</reference>
<feature type="transmembrane region" description="Helical" evidence="17">
    <location>
        <begin position="137"/>
        <end position="157"/>
    </location>
</feature>
<evidence type="ECO:0000259" key="18">
    <source>
        <dbReference type="PROSITE" id="PS50109"/>
    </source>
</evidence>
<feature type="transmembrane region" description="Helical" evidence="17">
    <location>
        <begin position="246"/>
        <end position="271"/>
    </location>
</feature>
<feature type="transmembrane region" description="Helical" evidence="17">
    <location>
        <begin position="109"/>
        <end position="131"/>
    </location>
</feature>
<evidence type="ECO:0000256" key="2">
    <source>
        <dbReference type="ARBA" id="ARBA00001966"/>
    </source>
</evidence>
<keyword evidence="17" id="KW-0812">Transmembrane</keyword>
<dbReference type="GO" id="GO:0000155">
    <property type="term" value="F:phosphorelay sensor kinase activity"/>
    <property type="evidence" value="ECO:0007669"/>
    <property type="project" value="InterPro"/>
</dbReference>
<dbReference type="InterPro" id="IPR005467">
    <property type="entry name" value="His_kinase_dom"/>
</dbReference>
<evidence type="ECO:0000256" key="8">
    <source>
        <dbReference type="ARBA" id="ARBA00022679"/>
    </source>
</evidence>
<evidence type="ECO:0000256" key="17">
    <source>
        <dbReference type="SAM" id="Phobius"/>
    </source>
</evidence>
<dbReference type="PROSITE" id="PS50109">
    <property type="entry name" value="HIS_KIN"/>
    <property type="match status" value="1"/>
</dbReference>
<evidence type="ECO:0000256" key="1">
    <source>
        <dbReference type="ARBA" id="ARBA00000085"/>
    </source>
</evidence>
<evidence type="ECO:0000313" key="19">
    <source>
        <dbReference type="EMBL" id="SMB94829.1"/>
    </source>
</evidence>
<evidence type="ECO:0000256" key="6">
    <source>
        <dbReference type="ARBA" id="ARBA00022485"/>
    </source>
</evidence>
<dbReference type="GO" id="GO:0046872">
    <property type="term" value="F:metal ion binding"/>
    <property type="evidence" value="ECO:0007669"/>
    <property type="project" value="UniProtKB-KW"/>
</dbReference>
<evidence type="ECO:0000256" key="10">
    <source>
        <dbReference type="ARBA" id="ARBA00022777"/>
    </source>
</evidence>
<dbReference type="InterPro" id="IPR011712">
    <property type="entry name" value="Sig_transdc_His_kin_sub3_dim/P"/>
</dbReference>
<evidence type="ECO:0000256" key="5">
    <source>
        <dbReference type="ARBA" id="ARBA00017322"/>
    </source>
</evidence>
<name>A0A1W1VN92_9DEIO</name>
<dbReference type="AlphaFoldDB" id="A0A1W1VN92"/>
<gene>
    <name evidence="19" type="ORF">SAMN00790413_02547</name>
</gene>
<comment type="function">
    <text evidence="14">Member of the two-component regulatory system NreB/NreC involved in the control of dissimilatory nitrate/nitrite reduction in response to oxygen. NreB functions as a direct oxygen sensor histidine kinase which is autophosphorylated, in the absence of oxygen, probably at the conserved histidine residue, and transfers its phosphate group probably to a conserved aspartate residue of NreC. NreB/NreC activates the expression of the nitrate (narGHJI) and nitrite (nir) reductase operons, as well as the putative nitrate transporter gene narT.</text>
</comment>
<dbReference type="GO" id="GO:0005737">
    <property type="term" value="C:cytoplasm"/>
    <property type="evidence" value="ECO:0007669"/>
    <property type="project" value="UniProtKB-SubCell"/>
</dbReference>
<dbReference type="Gene3D" id="3.30.565.10">
    <property type="entry name" value="Histidine kinase-like ATPase, C-terminal domain"/>
    <property type="match status" value="1"/>
</dbReference>
<feature type="region of interest" description="Disordered" evidence="16">
    <location>
        <begin position="639"/>
        <end position="658"/>
    </location>
</feature>
<keyword evidence="17" id="KW-0472">Membrane</keyword>
<keyword evidence="12" id="KW-0902">Two-component regulatory system</keyword>
<dbReference type="Proteomes" id="UP000192582">
    <property type="component" value="Unassembled WGS sequence"/>
</dbReference>
<dbReference type="PRINTS" id="PR00344">
    <property type="entry name" value="BCTRLSENSOR"/>
</dbReference>
<dbReference type="GO" id="GO:0016020">
    <property type="term" value="C:membrane"/>
    <property type="evidence" value="ECO:0007669"/>
    <property type="project" value="InterPro"/>
</dbReference>
<feature type="compositionally biased region" description="Low complexity" evidence="16">
    <location>
        <begin position="639"/>
        <end position="650"/>
    </location>
</feature>
<evidence type="ECO:0000256" key="9">
    <source>
        <dbReference type="ARBA" id="ARBA00022723"/>
    </source>
</evidence>
<dbReference type="GO" id="GO:0051539">
    <property type="term" value="F:4 iron, 4 sulfur cluster binding"/>
    <property type="evidence" value="ECO:0007669"/>
    <property type="project" value="UniProtKB-KW"/>
</dbReference>
<evidence type="ECO:0000256" key="14">
    <source>
        <dbReference type="ARBA" id="ARBA00024827"/>
    </source>
</evidence>
<dbReference type="EMBL" id="FWWU01000009">
    <property type="protein sequence ID" value="SMB94829.1"/>
    <property type="molecule type" value="Genomic_DNA"/>
</dbReference>
<dbReference type="STRING" id="695939.SAMN00790413_02547"/>
<dbReference type="PANTHER" id="PTHR24421:SF61">
    <property type="entry name" value="OXYGEN SENSOR HISTIDINE KINASE NREB"/>
    <property type="match status" value="1"/>
</dbReference>
<dbReference type="InterPro" id="IPR003594">
    <property type="entry name" value="HATPase_dom"/>
</dbReference>
<dbReference type="SUPFAM" id="SSF55874">
    <property type="entry name" value="ATPase domain of HSP90 chaperone/DNA topoisomerase II/histidine kinase"/>
    <property type="match status" value="1"/>
</dbReference>
<dbReference type="Pfam" id="PF07730">
    <property type="entry name" value="HisKA_3"/>
    <property type="match status" value="1"/>
</dbReference>
<accession>A0A1W1VN92</accession>
<evidence type="ECO:0000256" key="4">
    <source>
        <dbReference type="ARBA" id="ARBA00012438"/>
    </source>
</evidence>
<feature type="transmembrane region" description="Helical" evidence="17">
    <location>
        <begin position="212"/>
        <end position="234"/>
    </location>
</feature>
<keyword evidence="17" id="KW-1133">Transmembrane helix</keyword>
<evidence type="ECO:0000256" key="11">
    <source>
        <dbReference type="ARBA" id="ARBA00023004"/>
    </source>
</evidence>